<keyword evidence="1" id="KW-0949">S-adenosyl-L-methionine</keyword>
<dbReference type="InterPro" id="IPR007197">
    <property type="entry name" value="rSAM"/>
</dbReference>
<dbReference type="Pfam" id="PF04055">
    <property type="entry name" value="Radical_SAM"/>
    <property type="match status" value="1"/>
</dbReference>
<dbReference type="InterPro" id="IPR058240">
    <property type="entry name" value="rSAM_sf"/>
</dbReference>
<dbReference type="SFLD" id="SFLDG01067">
    <property type="entry name" value="SPASM/twitch_domain_containing"/>
    <property type="match status" value="1"/>
</dbReference>
<gene>
    <name evidence="6" type="ORF">BTN85_0556</name>
</gene>
<proteinExistence type="predicted"/>
<dbReference type="STRING" id="1903181.BTN85_0556"/>
<dbReference type="SFLD" id="SFLDG01386">
    <property type="entry name" value="main_SPASM_domain-containing"/>
    <property type="match status" value="1"/>
</dbReference>
<dbReference type="InterPro" id="IPR023885">
    <property type="entry name" value="4Fe4S-binding_SPASM_dom"/>
</dbReference>
<dbReference type="GO" id="GO:0006783">
    <property type="term" value="P:heme biosynthetic process"/>
    <property type="evidence" value="ECO:0007669"/>
    <property type="project" value="TreeGrafter"/>
</dbReference>
<dbReference type="Proteomes" id="UP000185744">
    <property type="component" value="Unassembled WGS sequence"/>
</dbReference>
<keyword evidence="7" id="KW-1185">Reference proteome</keyword>
<evidence type="ECO:0000259" key="5">
    <source>
        <dbReference type="PROSITE" id="PS51918"/>
    </source>
</evidence>
<comment type="caution">
    <text evidence="6">The sequence shown here is derived from an EMBL/GenBank/DDBJ whole genome shotgun (WGS) entry which is preliminary data.</text>
</comment>
<reference evidence="6" key="1">
    <citation type="submission" date="2016-12" db="EMBL/GenBank/DDBJ databases">
        <title>Discovery of methanogenic haloarchaea.</title>
        <authorList>
            <person name="Sorokin D.Y."/>
            <person name="Makarova K.S."/>
            <person name="Abbas B."/>
            <person name="Ferrer M."/>
            <person name="Golyshin P.N."/>
        </authorList>
    </citation>
    <scope>NUCLEOTIDE SEQUENCE [LARGE SCALE GENOMIC DNA]</scope>
    <source>
        <strain evidence="6">HMET1</strain>
    </source>
</reference>
<dbReference type="GO" id="GO:0046872">
    <property type="term" value="F:metal ion binding"/>
    <property type="evidence" value="ECO:0007669"/>
    <property type="project" value="UniProtKB-KW"/>
</dbReference>
<dbReference type="InterPro" id="IPR050377">
    <property type="entry name" value="Radical_SAM_PqqE_MftC-like"/>
</dbReference>
<keyword evidence="4" id="KW-0411">Iron-sulfur</keyword>
<dbReference type="Pfam" id="PF13186">
    <property type="entry name" value="SPASM"/>
    <property type="match status" value="1"/>
</dbReference>
<organism evidence="6 7">
    <name type="scientific">Methanohalarchaeum thermophilum</name>
    <dbReference type="NCBI Taxonomy" id="1903181"/>
    <lineage>
        <taxon>Archaea</taxon>
        <taxon>Methanobacteriati</taxon>
        <taxon>Methanobacteriota</taxon>
        <taxon>Methanonatronarchaeia</taxon>
        <taxon>Methanonatronarchaeales</taxon>
        <taxon>Methanonatronarchaeaceae</taxon>
        <taxon>Candidatus Methanohalarchaeum</taxon>
    </lineage>
</organism>
<protein>
    <submittedName>
        <fullName evidence="6">Radical SAM superfamily enzyme</fullName>
    </submittedName>
</protein>
<evidence type="ECO:0000256" key="1">
    <source>
        <dbReference type="ARBA" id="ARBA00022691"/>
    </source>
</evidence>
<dbReference type="GO" id="GO:0051536">
    <property type="term" value="F:iron-sulfur cluster binding"/>
    <property type="evidence" value="ECO:0007669"/>
    <property type="project" value="UniProtKB-KW"/>
</dbReference>
<evidence type="ECO:0000256" key="2">
    <source>
        <dbReference type="ARBA" id="ARBA00022723"/>
    </source>
</evidence>
<dbReference type="Gene3D" id="3.20.20.70">
    <property type="entry name" value="Aldolase class I"/>
    <property type="match status" value="1"/>
</dbReference>
<dbReference type="AlphaFoldDB" id="A0A1Q6DUL7"/>
<dbReference type="EMBL" id="MSDW01000001">
    <property type="protein sequence ID" value="OKY78071.1"/>
    <property type="molecule type" value="Genomic_DNA"/>
</dbReference>
<feature type="domain" description="Radical SAM core" evidence="5">
    <location>
        <begin position="86"/>
        <end position="302"/>
    </location>
</feature>
<accession>A0A1Q6DUL7</accession>
<dbReference type="InterPro" id="IPR013785">
    <property type="entry name" value="Aldolase_TIM"/>
</dbReference>
<dbReference type="CDD" id="cd01335">
    <property type="entry name" value="Radical_SAM"/>
    <property type="match status" value="1"/>
</dbReference>
<dbReference type="InterPro" id="IPR006638">
    <property type="entry name" value="Elp3/MiaA/NifB-like_rSAM"/>
</dbReference>
<dbReference type="PANTHER" id="PTHR11228">
    <property type="entry name" value="RADICAL SAM DOMAIN PROTEIN"/>
    <property type="match status" value="1"/>
</dbReference>
<sequence length="391" mass="44899">MKVNVLNSKLLKVDLDYNGEKELELETSGLLSPFFKGRISEIEEYLKELSPVVSGQKLFLSTGFPPVPSNGFQRMVKNEIKRLLGFHKPNDMTIMVTNECQCNCKHCLANDLMNQNEELTNKEIKNLIDQGIELGVSQIVFEGGEPTLRDDLPDLVGYVGDRASTMVVTNGYEIKESYIDELDKNGLGCINFSLDSPYPEKHNEFRRKENLFSSVIESIEASVSSNILTGILYVANPFNSNKSTIKDLIELGRQLGVFEIMIEEIVDVGNWENRENLTERDKKDIRALKYEQNAGIVTNFFELRDKFGCFAGDRWFYVSPSGEVMPCMHAPISYGNFKEKPLSEIWKRIRRDRWIKDTGEECLYEKDYYKKSIKELSKSNKLPYKIKDLKK</sequence>
<name>A0A1Q6DUL7_METT1</name>
<dbReference type="InParanoid" id="A0A1Q6DUL7"/>
<evidence type="ECO:0000313" key="6">
    <source>
        <dbReference type="EMBL" id="OKY78071.1"/>
    </source>
</evidence>
<dbReference type="GO" id="GO:0003824">
    <property type="term" value="F:catalytic activity"/>
    <property type="evidence" value="ECO:0007669"/>
    <property type="project" value="InterPro"/>
</dbReference>
<keyword evidence="3" id="KW-0408">Iron</keyword>
<dbReference type="SFLD" id="SFLDS00029">
    <property type="entry name" value="Radical_SAM"/>
    <property type="match status" value="1"/>
</dbReference>
<dbReference type="PANTHER" id="PTHR11228:SF7">
    <property type="entry name" value="PQQA PEPTIDE CYCLASE"/>
    <property type="match status" value="1"/>
</dbReference>
<dbReference type="SMART" id="SM00729">
    <property type="entry name" value="Elp3"/>
    <property type="match status" value="1"/>
</dbReference>
<evidence type="ECO:0000256" key="4">
    <source>
        <dbReference type="ARBA" id="ARBA00023014"/>
    </source>
</evidence>
<dbReference type="SUPFAM" id="SSF102114">
    <property type="entry name" value="Radical SAM enzymes"/>
    <property type="match status" value="1"/>
</dbReference>
<keyword evidence="2" id="KW-0479">Metal-binding</keyword>
<dbReference type="PROSITE" id="PS51918">
    <property type="entry name" value="RADICAL_SAM"/>
    <property type="match status" value="1"/>
</dbReference>
<evidence type="ECO:0000256" key="3">
    <source>
        <dbReference type="ARBA" id="ARBA00023004"/>
    </source>
</evidence>
<evidence type="ECO:0000313" key="7">
    <source>
        <dbReference type="Proteomes" id="UP000185744"/>
    </source>
</evidence>